<dbReference type="Proteomes" id="UP000557717">
    <property type="component" value="Unassembled WGS sequence"/>
</dbReference>
<proteinExistence type="predicted"/>
<comment type="caution">
    <text evidence="1">The sequence shown here is derived from an EMBL/GenBank/DDBJ whole genome shotgun (WGS) entry which is preliminary data.</text>
</comment>
<sequence>MVSACAQATLAAESPPAFPRDPKQSDERTCFQTSEFWSPKGNLRSDVALVYGIGERLTERIESWRKRGYDIHVMTGVAWGNYQDYLYGRFDGENHVDNAQTDRHGNKISHGGDVYYMCPAANFGEFLAKGVEEALMAGATGIHLEEPEFWARAGYSDGFKREWKDYYDEEWQAPHGSVEAQWKASKLKYFLYRRALAQVFARVDAWNREHGTDVKCYVPTHSLLNYAHWHIVSPQSSLARIDGCDGYIAQVWTGTSRTPNRYRGVKRERTFETAFLEYGVMQNLVRSTGRRVWYLNDPVEDNPRHDWTDYRTHWESTLTASLLQPEVWRFEVAPWPERAFGGRYPRNAPEDQRQGMPPDYATELQVVMSALADMNQEQVEWDSGTRGIGVLVSDSLMFQREDPAPSDPDMAHIYGQALPLVKRGMPVEPVQLENVGIEGFLDPFKVLTLTYSGQKPLSSEPHQALAQWVRQGGELVVVDDDADPYLAVPEWWNDGGKRPRSPRLDLFERLGLADEEFVQAEGRRVEVGEGAVVWLKENPATFSDDAARDDQWVGEVQAAAEHAGLEWRTTSHLMLQRGPYRVVAGLDESPTERATVLEGRWINLFDPRLEVQPRFEVQPGTRALLLDLQAIPQSPGPRVLAAGCKALPREGQEAAWTIEGVGDTPGVLLVASSNVPLRVEVDGEEVSWESHDGLCWIRFRNEARPRVLRMVF</sequence>
<evidence type="ECO:0000313" key="2">
    <source>
        <dbReference type="Proteomes" id="UP000557717"/>
    </source>
</evidence>
<dbReference type="AlphaFoldDB" id="A0A840UZT7"/>
<evidence type="ECO:0000313" key="1">
    <source>
        <dbReference type="EMBL" id="MBB5351282.1"/>
    </source>
</evidence>
<accession>A0A840UZT7</accession>
<name>A0A840UZT7_9BACT</name>
<organism evidence="1 2">
    <name type="scientific">Haloferula luteola</name>
    <dbReference type="NCBI Taxonomy" id="595692"/>
    <lineage>
        <taxon>Bacteria</taxon>
        <taxon>Pseudomonadati</taxon>
        <taxon>Verrucomicrobiota</taxon>
        <taxon>Verrucomicrobiia</taxon>
        <taxon>Verrucomicrobiales</taxon>
        <taxon>Verrucomicrobiaceae</taxon>
        <taxon>Haloferula</taxon>
    </lineage>
</organism>
<gene>
    <name evidence="1" type="ORF">HNR46_001518</name>
</gene>
<protein>
    <submittedName>
        <fullName evidence="1">Uncharacterized protein</fullName>
    </submittedName>
</protein>
<dbReference type="EMBL" id="JACHFD010000006">
    <property type="protein sequence ID" value="MBB5351282.1"/>
    <property type="molecule type" value="Genomic_DNA"/>
</dbReference>
<keyword evidence="2" id="KW-1185">Reference proteome</keyword>
<reference evidence="1 2" key="1">
    <citation type="submission" date="2020-08" db="EMBL/GenBank/DDBJ databases">
        <title>Genomic Encyclopedia of Type Strains, Phase IV (KMG-IV): sequencing the most valuable type-strain genomes for metagenomic binning, comparative biology and taxonomic classification.</title>
        <authorList>
            <person name="Goeker M."/>
        </authorList>
    </citation>
    <scope>NUCLEOTIDE SEQUENCE [LARGE SCALE GENOMIC DNA]</scope>
    <source>
        <strain evidence="1 2">YC6886</strain>
    </source>
</reference>
<dbReference type="RefSeq" id="WP_184017320.1">
    <property type="nucleotide sequence ID" value="NZ_JACHFD010000006.1"/>
</dbReference>